<keyword evidence="6" id="KW-0812">Transmembrane</keyword>
<accession>A0A972G2G8</accession>
<dbReference type="InterPro" id="IPR051263">
    <property type="entry name" value="C-type_cytochrome_biogenesis"/>
</dbReference>
<dbReference type="InterPro" id="IPR005616">
    <property type="entry name" value="CcmH/CycL/Ccl2/NrfF_N"/>
</dbReference>
<proteinExistence type="inferred from homology"/>
<dbReference type="InterPro" id="IPR017565">
    <property type="entry name" value="For-dep_Cytc_NO2Rdtase_NrfF"/>
</dbReference>
<keyword evidence="2 6" id="KW-0349">Heme</keyword>
<keyword evidence="9" id="KW-1185">Reference proteome</keyword>
<dbReference type="Gene3D" id="1.10.8.640">
    <property type="entry name" value="Cytochrome C biogenesis protein"/>
    <property type="match status" value="1"/>
</dbReference>
<evidence type="ECO:0000256" key="2">
    <source>
        <dbReference type="ARBA" id="ARBA00022617"/>
    </source>
</evidence>
<feature type="transmembrane region" description="Helical" evidence="6">
    <location>
        <begin position="112"/>
        <end position="133"/>
    </location>
</feature>
<protein>
    <recommendedName>
        <fullName evidence="6">Formate-dependent nitrite reductase complex subunit</fullName>
    </recommendedName>
</protein>
<keyword evidence="4 6" id="KW-0732">Signal</keyword>
<dbReference type="NCBIfam" id="TIGR03147">
    <property type="entry name" value="cyt_nit_nrfF"/>
    <property type="match status" value="1"/>
</dbReference>
<evidence type="ECO:0000313" key="9">
    <source>
        <dbReference type="Proteomes" id="UP000737113"/>
    </source>
</evidence>
<keyword evidence="8" id="KW-0456">Lyase</keyword>
<keyword evidence="6" id="KW-0472">Membrane</keyword>
<feature type="signal peptide" evidence="6">
    <location>
        <begin position="1"/>
        <end position="27"/>
    </location>
</feature>
<evidence type="ECO:0000256" key="6">
    <source>
        <dbReference type="RuleBase" id="RU364112"/>
    </source>
</evidence>
<dbReference type="GO" id="GO:0005886">
    <property type="term" value="C:plasma membrane"/>
    <property type="evidence" value="ECO:0007669"/>
    <property type="project" value="TreeGrafter"/>
</dbReference>
<dbReference type="PANTHER" id="PTHR47870:SF2">
    <property type="entry name" value="FORMATE-DEPENDENT NITRITE REDUCTASE COMPLEX SUBUNIT NRFF"/>
    <property type="match status" value="1"/>
</dbReference>
<evidence type="ECO:0000313" key="8">
    <source>
        <dbReference type="EMBL" id="NMH67127.1"/>
    </source>
</evidence>
<dbReference type="GO" id="GO:0046872">
    <property type="term" value="F:metal ion binding"/>
    <property type="evidence" value="ECO:0007669"/>
    <property type="project" value="UniProtKB-KW"/>
</dbReference>
<dbReference type="EMBL" id="JAAXYH010000022">
    <property type="protein sequence ID" value="NMH67127.1"/>
    <property type="molecule type" value="Genomic_DNA"/>
</dbReference>
<keyword evidence="6" id="KW-1133">Transmembrane helix</keyword>
<dbReference type="CDD" id="cd16378">
    <property type="entry name" value="CcmH_N"/>
    <property type="match status" value="1"/>
</dbReference>
<dbReference type="GO" id="GO:0016829">
    <property type="term" value="F:lyase activity"/>
    <property type="evidence" value="ECO:0007669"/>
    <property type="project" value="UniProtKB-KW"/>
</dbReference>
<sequence length="163" mass="18255">MRAGICKALAAAVTTLWLLVMMSSASATPVDTYEFKSAANQQRALALAHQLRCPQCQNQNLVDSNSPVAKDLRLEVYKMVDAGRDDAAIIDFMTSRYGEFVLYKPKVERKTYILWLGPLGFLVIALSIGFFFVRRQRINQAAPQELSEADRQALAELLKRDAE</sequence>
<feature type="chain" id="PRO_5038169798" description="Formate-dependent nitrite reductase complex subunit" evidence="6">
    <location>
        <begin position="28"/>
        <end position="163"/>
    </location>
</feature>
<comment type="function">
    <text evidence="6">Possible subunit of a heme lyase.</text>
</comment>
<keyword evidence="5 6" id="KW-0408">Iron</keyword>
<comment type="caution">
    <text evidence="8">The sequence shown here is derived from an EMBL/GenBank/DDBJ whole genome shotgun (WGS) entry which is preliminary data.</text>
</comment>
<dbReference type="Proteomes" id="UP000737113">
    <property type="component" value="Unassembled WGS sequence"/>
</dbReference>
<evidence type="ECO:0000256" key="3">
    <source>
        <dbReference type="ARBA" id="ARBA00022723"/>
    </source>
</evidence>
<feature type="domain" description="CcmH/CycL/Ccl2/NrfF N-terminal" evidence="7">
    <location>
        <begin position="17"/>
        <end position="158"/>
    </location>
</feature>
<dbReference type="GO" id="GO:0017004">
    <property type="term" value="P:cytochrome complex assembly"/>
    <property type="evidence" value="ECO:0007669"/>
    <property type="project" value="UniProtKB-ARBA"/>
</dbReference>
<reference evidence="8" key="1">
    <citation type="submission" date="2020-04" db="EMBL/GenBank/DDBJ databases">
        <title>Description of Shewanella salipaludis sp. nov., isolated from a salt marsh.</title>
        <authorList>
            <person name="Park S."/>
            <person name="Yoon J.-H."/>
        </authorList>
    </citation>
    <scope>NUCLEOTIDE SEQUENCE</scope>
    <source>
        <strain evidence="8">SHSM-M6</strain>
    </source>
</reference>
<dbReference type="AlphaFoldDB" id="A0A972G2G8"/>
<gene>
    <name evidence="8" type="primary">nrfF</name>
    <name evidence="8" type="ORF">HC757_18400</name>
</gene>
<evidence type="ECO:0000256" key="4">
    <source>
        <dbReference type="ARBA" id="ARBA00022729"/>
    </source>
</evidence>
<dbReference type="FunFam" id="1.10.8.640:FF:000001">
    <property type="entry name" value="Cytochrome c-type biogenesis protein"/>
    <property type="match status" value="1"/>
</dbReference>
<keyword evidence="3 6" id="KW-0479">Metal-binding</keyword>
<organism evidence="8 9">
    <name type="scientific">Shewanella salipaludis</name>
    <dbReference type="NCBI Taxonomy" id="2723052"/>
    <lineage>
        <taxon>Bacteria</taxon>
        <taxon>Pseudomonadati</taxon>
        <taxon>Pseudomonadota</taxon>
        <taxon>Gammaproteobacteria</taxon>
        <taxon>Alteromonadales</taxon>
        <taxon>Shewanellaceae</taxon>
        <taxon>Shewanella</taxon>
    </lineage>
</organism>
<dbReference type="PANTHER" id="PTHR47870">
    <property type="entry name" value="CYTOCHROME C-TYPE BIOGENESIS PROTEIN CCMH"/>
    <property type="match status" value="1"/>
</dbReference>
<dbReference type="InterPro" id="IPR038297">
    <property type="entry name" value="CcmH/CycL/NrfF/Ccl2_sf"/>
</dbReference>
<comment type="similarity">
    <text evidence="1 6">Belongs to the CcmH/CycL/Ccl2/NrfF family.</text>
</comment>
<evidence type="ECO:0000256" key="1">
    <source>
        <dbReference type="ARBA" id="ARBA00010342"/>
    </source>
</evidence>
<evidence type="ECO:0000259" key="7">
    <source>
        <dbReference type="Pfam" id="PF03918"/>
    </source>
</evidence>
<dbReference type="Pfam" id="PF03918">
    <property type="entry name" value="CcmH"/>
    <property type="match status" value="1"/>
</dbReference>
<name>A0A972G2G8_9GAMM</name>
<evidence type="ECO:0000256" key="5">
    <source>
        <dbReference type="ARBA" id="ARBA00023004"/>
    </source>
</evidence>